<name>A0AC34QR44_9BILA</name>
<dbReference type="Proteomes" id="UP000887576">
    <property type="component" value="Unplaced"/>
</dbReference>
<accession>A0AC34QR44</accession>
<evidence type="ECO:0000313" key="2">
    <source>
        <dbReference type="WBParaSite" id="JU765_v2.g18657.t1"/>
    </source>
</evidence>
<evidence type="ECO:0000313" key="1">
    <source>
        <dbReference type="Proteomes" id="UP000887576"/>
    </source>
</evidence>
<sequence length="128" mass="13987">MEVGVGSFEGFVCLLLLLVICILLCFIAYYLKKANEALRRKPKSCCKKEPEVVVQPHNNRNKADSAAVVPSHPETAPLLLSPGAQDVILAEPFKGAVSTTTVTTYRVVKKEGEPDEITTSTKTIEQNE</sequence>
<reference evidence="2" key="1">
    <citation type="submission" date="2022-11" db="UniProtKB">
        <authorList>
            <consortium name="WormBaseParasite"/>
        </authorList>
    </citation>
    <scope>IDENTIFICATION</scope>
</reference>
<organism evidence="1 2">
    <name type="scientific">Panagrolaimus sp. JU765</name>
    <dbReference type="NCBI Taxonomy" id="591449"/>
    <lineage>
        <taxon>Eukaryota</taxon>
        <taxon>Metazoa</taxon>
        <taxon>Ecdysozoa</taxon>
        <taxon>Nematoda</taxon>
        <taxon>Chromadorea</taxon>
        <taxon>Rhabditida</taxon>
        <taxon>Tylenchina</taxon>
        <taxon>Panagrolaimomorpha</taxon>
        <taxon>Panagrolaimoidea</taxon>
        <taxon>Panagrolaimidae</taxon>
        <taxon>Panagrolaimus</taxon>
    </lineage>
</organism>
<proteinExistence type="predicted"/>
<dbReference type="WBParaSite" id="JU765_v2.g18657.t1">
    <property type="protein sequence ID" value="JU765_v2.g18657.t1"/>
    <property type="gene ID" value="JU765_v2.g18657"/>
</dbReference>
<protein>
    <submittedName>
        <fullName evidence="2">Uncharacterized protein</fullName>
    </submittedName>
</protein>